<dbReference type="InterPro" id="IPR013425">
    <property type="entry name" value="Autotrns_rpt"/>
</dbReference>
<evidence type="ECO:0000313" key="4">
    <source>
        <dbReference type="Proteomes" id="UP001207930"/>
    </source>
</evidence>
<dbReference type="SUPFAM" id="SSF51126">
    <property type="entry name" value="Pectin lyase-like"/>
    <property type="match status" value="1"/>
</dbReference>
<comment type="caution">
    <text evidence="3">The sequence shown here is derived from an EMBL/GenBank/DDBJ whole genome shotgun (WGS) entry which is preliminary data.</text>
</comment>
<keyword evidence="1 2" id="KW-0732">Signal</keyword>
<dbReference type="EMBL" id="JAPDDS010000003">
    <property type="protein sequence ID" value="MCW1884667.1"/>
    <property type="molecule type" value="Genomic_DNA"/>
</dbReference>
<evidence type="ECO:0000256" key="1">
    <source>
        <dbReference type="ARBA" id="ARBA00022729"/>
    </source>
</evidence>
<dbReference type="Pfam" id="PF12951">
    <property type="entry name" value="PATR"/>
    <property type="match status" value="1"/>
</dbReference>
<evidence type="ECO:0000313" key="3">
    <source>
        <dbReference type="EMBL" id="MCW1884667.1"/>
    </source>
</evidence>
<keyword evidence="4" id="KW-1185">Reference proteome</keyword>
<evidence type="ECO:0000256" key="2">
    <source>
        <dbReference type="SAM" id="SignalP"/>
    </source>
</evidence>
<reference evidence="3 4" key="1">
    <citation type="submission" date="2022-10" db="EMBL/GenBank/DDBJ databases">
        <title>Luteolibacter flavescens strain MCCC 1K03193, whole genome shotgun sequencing project.</title>
        <authorList>
            <person name="Zhao G."/>
            <person name="Shen L."/>
        </authorList>
    </citation>
    <scope>NUCLEOTIDE SEQUENCE [LARGE SCALE GENOMIC DNA]</scope>
    <source>
        <strain evidence="3 4">MCCC 1K03193</strain>
    </source>
</reference>
<dbReference type="InterPro" id="IPR011050">
    <property type="entry name" value="Pectin_lyase_fold/virulence"/>
</dbReference>
<protein>
    <submittedName>
        <fullName evidence="3">Autotransporter-associated beta strand repeat-containing protein</fullName>
    </submittedName>
</protein>
<dbReference type="NCBIfam" id="TIGR02601">
    <property type="entry name" value="autotrns_rpt"/>
    <property type="match status" value="1"/>
</dbReference>
<feature type="signal peptide" evidence="2">
    <location>
        <begin position="1"/>
        <end position="35"/>
    </location>
</feature>
<feature type="chain" id="PRO_5045132622" evidence="2">
    <location>
        <begin position="36"/>
        <end position="667"/>
    </location>
</feature>
<organism evidence="3 4">
    <name type="scientific">Luteolibacter flavescens</name>
    <dbReference type="NCBI Taxonomy" id="1859460"/>
    <lineage>
        <taxon>Bacteria</taxon>
        <taxon>Pseudomonadati</taxon>
        <taxon>Verrucomicrobiota</taxon>
        <taxon>Verrucomicrobiia</taxon>
        <taxon>Verrucomicrobiales</taxon>
        <taxon>Verrucomicrobiaceae</taxon>
        <taxon>Luteolibacter</taxon>
    </lineage>
</organism>
<accession>A0ABT3FM60</accession>
<dbReference type="Proteomes" id="UP001207930">
    <property type="component" value="Unassembled WGS sequence"/>
</dbReference>
<dbReference type="RefSeq" id="WP_264500623.1">
    <property type="nucleotide sequence ID" value="NZ_JAPDDS010000003.1"/>
</dbReference>
<gene>
    <name evidence="3" type="ORF">OKA04_07985</name>
</gene>
<proteinExistence type="predicted"/>
<sequence>MPSISVQTRFVTQPVTRRAIQALATGILLTTPLHAADIQWTGGDGNFTDTASWSGGVLPGGGDTAVVSNGGSVWINTAPPTLGGVRVSSGGFGTEVGMTNTGSTIVGNLTGSLGRFDFKTGMFMAMGQISIGTGGGNGLFVMENGMIQRMGGGTFSIGDGAGSEGELVQSSGFIRCVTPWHIGVGANAKGTLDFSGQSAANAIDMLIVGADGGTGTMKLGAGSFNKVVEEVQGTSAVFGRGNGSSAIVQQTGGYFTNGSTDTLLGESGNATATWTISGEASIAYFGTLVMGNADSASATFNLNGGTLNPSRIIKGGSTGNTAIVFNGGTLKPRFSDADFISGIDSLTVEDGGLFVDTDTHSIGIGLNLLDGGGGLTKRNGGTLSLEASSQYTGATVVEGGTLLINGTLTASEVTVQADGTIGGSGTINKSITSTGTIAPGYGVGTLTVKEDVAVAGKLAIELTPAGSDVLVVEGDLNVEGATLRIELPEGEPLTEPYVIATYGTRSGGNFAGIENGAGYTIDYAYQGNKIAVTPGTSPYANWASNYTWASDEDKLPEADPDGDGFANILEFFLDGDPLVSGQPVGKPSGRVVGDRFVFTFERNAGAASIAPVVEYGTGLDLPLVAVDGQDGVIITTEPGPGGDSWTVSIPMPPGGKLFARLKVEVDS</sequence>
<name>A0ABT3FM60_9BACT</name>